<protein>
    <submittedName>
        <fullName evidence="4">Mitotic checkpoint protein BUB3</fullName>
    </submittedName>
</protein>
<dbReference type="InterPro" id="IPR001680">
    <property type="entry name" value="WD40_rpt"/>
</dbReference>
<dbReference type="PROSITE" id="PS50294">
    <property type="entry name" value="WD_REPEATS_REGION"/>
    <property type="match status" value="1"/>
</dbReference>
<dbReference type="SMART" id="SM00320">
    <property type="entry name" value="WD40"/>
    <property type="match status" value="5"/>
</dbReference>
<feature type="repeat" description="WD" evidence="3">
    <location>
        <begin position="99"/>
        <end position="140"/>
    </location>
</feature>
<reference evidence="4 5" key="1">
    <citation type="journal article" date="2014" name="Genome Biol. Evol.">
        <title>The genome of the myxosporean Thelohanellus kitauei shows adaptations to nutrient acquisition within its fish host.</title>
        <authorList>
            <person name="Yang Y."/>
            <person name="Xiong J."/>
            <person name="Zhou Z."/>
            <person name="Huo F."/>
            <person name="Miao W."/>
            <person name="Ran C."/>
            <person name="Liu Y."/>
            <person name="Zhang J."/>
            <person name="Feng J."/>
            <person name="Wang M."/>
            <person name="Wang M."/>
            <person name="Wang L."/>
            <person name="Yao B."/>
        </authorList>
    </citation>
    <scope>NUCLEOTIDE SEQUENCE [LARGE SCALE GENOMIC DNA]</scope>
    <source>
        <strain evidence="4">Wuqing</strain>
    </source>
</reference>
<feature type="repeat" description="WD" evidence="3">
    <location>
        <begin position="242"/>
        <end position="267"/>
    </location>
</feature>
<evidence type="ECO:0000256" key="1">
    <source>
        <dbReference type="ARBA" id="ARBA00022574"/>
    </source>
</evidence>
<organism evidence="4 5">
    <name type="scientific">Thelohanellus kitauei</name>
    <name type="common">Myxosporean</name>
    <dbReference type="NCBI Taxonomy" id="669202"/>
    <lineage>
        <taxon>Eukaryota</taxon>
        <taxon>Metazoa</taxon>
        <taxon>Cnidaria</taxon>
        <taxon>Myxozoa</taxon>
        <taxon>Myxosporea</taxon>
        <taxon>Bivalvulida</taxon>
        <taxon>Platysporina</taxon>
        <taxon>Myxobolidae</taxon>
        <taxon>Thelohanellus</taxon>
    </lineage>
</organism>
<evidence type="ECO:0000313" key="4">
    <source>
        <dbReference type="EMBL" id="KII74388.1"/>
    </source>
</evidence>
<dbReference type="Gene3D" id="2.130.10.10">
    <property type="entry name" value="YVTN repeat-like/Quinoprotein amine dehydrogenase"/>
    <property type="match status" value="1"/>
</dbReference>
<evidence type="ECO:0000256" key="2">
    <source>
        <dbReference type="ARBA" id="ARBA00022737"/>
    </source>
</evidence>
<dbReference type="OMA" id="WDSTLHI"/>
<dbReference type="PROSITE" id="PS00678">
    <property type="entry name" value="WD_REPEATS_1"/>
    <property type="match status" value="1"/>
</dbReference>
<dbReference type="InterPro" id="IPR036322">
    <property type="entry name" value="WD40_repeat_dom_sf"/>
</dbReference>
<keyword evidence="5" id="KW-1185">Reference proteome</keyword>
<name>A0A0C2JY22_THEKT</name>
<evidence type="ECO:0000256" key="3">
    <source>
        <dbReference type="PROSITE-ProRule" id="PRU00221"/>
    </source>
</evidence>
<keyword evidence="1 3" id="KW-0853">WD repeat</keyword>
<dbReference type="Proteomes" id="UP000031668">
    <property type="component" value="Unassembled WGS sequence"/>
</dbReference>
<dbReference type="Pfam" id="PF00400">
    <property type="entry name" value="WD40"/>
    <property type="match status" value="3"/>
</dbReference>
<proteinExistence type="predicted"/>
<sequence length="332" mass="37530">MSTETNTESDLKETLLENCPKDGITSVRFSPYSKFHVLASSWDGTMRYYDVSSNKMDIMFELGFPLLDCDPIDASAFCAASIDQNVYLCYLRDGSFKRLGTHDNAVRCVRYSSSTNSLLSGSWDFTVKGWDLRDHTNSFTVPQENKVYSMSVVDSTLVVATANRKILIWDLRNPRTPVKRDSSLKYQTRKVECFSTKEGYVVASIEGRVAVEFFDLENQSRKFAFKCHRSTGIDGVEIIHPVNGVSFHPVHGTFATGGSDGFVSIWDPFNRKRICQLRRFPNSISSLSFSSDGTMLAIASSYLYEENEKEVDPDSIYIRTLSDTDTKQRPKN</sequence>
<dbReference type="InterPro" id="IPR015943">
    <property type="entry name" value="WD40/YVTN_repeat-like_dom_sf"/>
</dbReference>
<dbReference type="AlphaFoldDB" id="A0A0C2JY22"/>
<dbReference type="OrthoDB" id="10262475at2759"/>
<evidence type="ECO:0000313" key="5">
    <source>
        <dbReference type="Proteomes" id="UP000031668"/>
    </source>
</evidence>
<accession>A0A0C2JY22</accession>
<comment type="caution">
    <text evidence="4">The sequence shown here is derived from an EMBL/GenBank/DDBJ whole genome shotgun (WGS) entry which is preliminary data.</text>
</comment>
<dbReference type="PANTHER" id="PTHR10971">
    <property type="entry name" value="MRNA EXPORT FACTOR AND BUB3"/>
    <property type="match status" value="1"/>
</dbReference>
<dbReference type="SUPFAM" id="SSF50978">
    <property type="entry name" value="WD40 repeat-like"/>
    <property type="match status" value="1"/>
</dbReference>
<dbReference type="EMBL" id="JWZT01000435">
    <property type="protein sequence ID" value="KII74388.1"/>
    <property type="molecule type" value="Genomic_DNA"/>
</dbReference>
<gene>
    <name evidence="4" type="ORF">RF11_13310</name>
</gene>
<dbReference type="InterPro" id="IPR019775">
    <property type="entry name" value="WD40_repeat_CS"/>
</dbReference>
<dbReference type="PROSITE" id="PS50082">
    <property type="entry name" value="WD_REPEATS_2"/>
    <property type="match status" value="2"/>
</dbReference>
<keyword evidence="2" id="KW-0677">Repeat</keyword>